<proteinExistence type="predicted"/>
<keyword evidence="6" id="KW-0539">Nucleus</keyword>
<organism evidence="10 11">
    <name type="scientific">Pocillopora meandrina</name>
    <dbReference type="NCBI Taxonomy" id="46732"/>
    <lineage>
        <taxon>Eukaryota</taxon>
        <taxon>Metazoa</taxon>
        <taxon>Cnidaria</taxon>
        <taxon>Anthozoa</taxon>
        <taxon>Hexacorallia</taxon>
        <taxon>Scleractinia</taxon>
        <taxon>Astrocoeniina</taxon>
        <taxon>Pocilloporidae</taxon>
        <taxon>Pocillopora</taxon>
    </lineage>
</organism>
<feature type="region of interest" description="Disordered" evidence="7">
    <location>
        <begin position="549"/>
        <end position="569"/>
    </location>
</feature>
<feature type="compositionally biased region" description="Basic residues" evidence="7">
    <location>
        <begin position="1"/>
        <end position="10"/>
    </location>
</feature>
<evidence type="ECO:0000256" key="3">
    <source>
        <dbReference type="ARBA" id="ARBA00023015"/>
    </source>
</evidence>
<dbReference type="SMART" id="SM00091">
    <property type="entry name" value="PAS"/>
    <property type="match status" value="2"/>
</dbReference>
<dbReference type="CDD" id="cd00130">
    <property type="entry name" value="PAS"/>
    <property type="match status" value="2"/>
</dbReference>
<dbReference type="PROSITE" id="PS50112">
    <property type="entry name" value="PAS"/>
    <property type="match status" value="2"/>
</dbReference>
<dbReference type="Gene3D" id="4.10.280.10">
    <property type="entry name" value="Helix-loop-helix DNA-binding domain"/>
    <property type="match status" value="1"/>
</dbReference>
<dbReference type="NCBIfam" id="TIGR00229">
    <property type="entry name" value="sensory_box"/>
    <property type="match status" value="1"/>
</dbReference>
<dbReference type="Pfam" id="PF00010">
    <property type="entry name" value="HLH"/>
    <property type="match status" value="1"/>
</dbReference>
<dbReference type="InterPro" id="IPR050933">
    <property type="entry name" value="Circadian_TF"/>
</dbReference>
<dbReference type="InterPro" id="IPR001067">
    <property type="entry name" value="Nuc_translocat"/>
</dbReference>
<feature type="region of interest" description="Disordered" evidence="7">
    <location>
        <begin position="1"/>
        <end position="57"/>
    </location>
</feature>
<feature type="domain" description="BHLH" evidence="9">
    <location>
        <begin position="43"/>
        <end position="96"/>
    </location>
</feature>
<dbReference type="EMBL" id="CALNXJ010000076">
    <property type="protein sequence ID" value="CAH3160539.1"/>
    <property type="molecule type" value="Genomic_DNA"/>
</dbReference>
<evidence type="ECO:0008006" key="12">
    <source>
        <dbReference type="Google" id="ProtNLM"/>
    </source>
</evidence>
<dbReference type="InterPro" id="IPR011598">
    <property type="entry name" value="bHLH_dom"/>
</dbReference>
<accession>A0AAU9XWA8</accession>
<keyword evidence="11" id="KW-1185">Reference proteome</keyword>
<dbReference type="GO" id="GO:0003677">
    <property type="term" value="F:DNA binding"/>
    <property type="evidence" value="ECO:0007669"/>
    <property type="project" value="UniProtKB-KW"/>
</dbReference>
<dbReference type="InterPro" id="IPR000014">
    <property type="entry name" value="PAS"/>
</dbReference>
<dbReference type="InterPro" id="IPR036638">
    <property type="entry name" value="HLH_DNA-bd_sf"/>
</dbReference>
<feature type="domain" description="PAS" evidence="8">
    <location>
        <begin position="325"/>
        <end position="374"/>
    </location>
</feature>
<comment type="caution">
    <text evidence="10">The sequence shown here is derived from an EMBL/GenBank/DDBJ whole genome shotgun (WGS) entry which is preliminary data.</text>
</comment>
<evidence type="ECO:0000256" key="6">
    <source>
        <dbReference type="ARBA" id="ARBA00023242"/>
    </source>
</evidence>
<reference evidence="10 11" key="1">
    <citation type="submission" date="2022-05" db="EMBL/GenBank/DDBJ databases">
        <authorList>
            <consortium name="Genoscope - CEA"/>
            <person name="William W."/>
        </authorList>
    </citation>
    <scope>NUCLEOTIDE SEQUENCE [LARGE SCALE GENOMIC DNA]</scope>
</reference>
<gene>
    <name evidence="10" type="ORF">PMEA_00032537</name>
</gene>
<keyword evidence="2" id="KW-0677">Repeat</keyword>
<evidence type="ECO:0000259" key="8">
    <source>
        <dbReference type="PROSITE" id="PS50112"/>
    </source>
</evidence>
<dbReference type="PROSITE" id="PS50888">
    <property type="entry name" value="BHLH"/>
    <property type="match status" value="1"/>
</dbReference>
<evidence type="ECO:0000256" key="7">
    <source>
        <dbReference type="SAM" id="MobiDB-lite"/>
    </source>
</evidence>
<evidence type="ECO:0000256" key="1">
    <source>
        <dbReference type="ARBA" id="ARBA00004123"/>
    </source>
</evidence>
<evidence type="ECO:0000259" key="9">
    <source>
        <dbReference type="PROSITE" id="PS50888"/>
    </source>
</evidence>
<dbReference type="InterPro" id="IPR013767">
    <property type="entry name" value="PAS_fold"/>
</dbReference>
<evidence type="ECO:0000313" key="11">
    <source>
        <dbReference type="Proteomes" id="UP001159428"/>
    </source>
</evidence>
<keyword evidence="4" id="KW-0238">DNA-binding</keyword>
<dbReference type="GO" id="GO:0003700">
    <property type="term" value="F:DNA-binding transcription factor activity"/>
    <property type="evidence" value="ECO:0007669"/>
    <property type="project" value="InterPro"/>
</dbReference>
<dbReference type="InterPro" id="IPR001610">
    <property type="entry name" value="PAC"/>
</dbReference>
<dbReference type="SMART" id="SM00353">
    <property type="entry name" value="HLH"/>
    <property type="match status" value="1"/>
</dbReference>
<name>A0AAU9XWA8_9CNID</name>
<dbReference type="GO" id="GO:0005737">
    <property type="term" value="C:cytoplasm"/>
    <property type="evidence" value="ECO:0007669"/>
    <property type="project" value="InterPro"/>
</dbReference>
<dbReference type="InterPro" id="IPR035965">
    <property type="entry name" value="PAS-like_dom_sf"/>
</dbReference>
<dbReference type="GO" id="GO:0005667">
    <property type="term" value="C:transcription regulator complex"/>
    <property type="evidence" value="ECO:0007669"/>
    <property type="project" value="InterPro"/>
</dbReference>
<dbReference type="AlphaFoldDB" id="A0AAU9XWA8"/>
<dbReference type="GO" id="GO:0046983">
    <property type="term" value="F:protein dimerization activity"/>
    <property type="evidence" value="ECO:0007669"/>
    <property type="project" value="InterPro"/>
</dbReference>
<dbReference type="Proteomes" id="UP001159428">
    <property type="component" value="Unassembled WGS sequence"/>
</dbReference>
<dbReference type="Pfam" id="PF00989">
    <property type="entry name" value="PAS"/>
    <property type="match status" value="1"/>
</dbReference>
<dbReference type="PANTHER" id="PTHR23042">
    <property type="entry name" value="CIRCADIAN PROTEIN CLOCK/ARNT/BMAL/PAS"/>
    <property type="match status" value="1"/>
</dbReference>
<dbReference type="Gene3D" id="3.30.450.20">
    <property type="entry name" value="PAS domain"/>
    <property type="match status" value="2"/>
</dbReference>
<sequence length="634" mass="69695">MDPGKKKKRRAVSDLMDDESDAETIDGDGRDGDDQRKGWPKTNTKPNHSEIEKRRRDKMNTYINELSTMIPMCNAMSRKLDKLTVLRMAVQHMKTLKGALDPFTETNYKPAFLSDEDLKNLILEAADGFLFVVGCDRGCLLYASDSIQNYLNQAPSDLVGHSFLDLVHQKDVNKVKEQLSSSDTTPRERLIDAKTGLPLKTENQPTPTRLCSGARRSFFCRMKCGSKGKKGKDSLEPEPCLMKRKSKSKQAAQPDKKPYVVVHCTGYLKSWPPSGASVDEDDEDNESRNLSCLVAVGRLETIYDEATDFSQPGIAKKFISRHSIDGKFIFVDQRTTAITGYLPQELIGSSGYEYYHQEDLNTIAISHRRALQGEIVSTDVYRFRCKAGHYLPLRTCSNVFRNPWSKELEFLVCVNTVVTGLESMSLPLAAPPSDVSCTSLQLASSVGSGSSAQTDSMAGKTSVQQVLEVLKKRGQQLDAGSMSADKKSHELDVAMANVGNAGASRIGAIVAEQVQNQETQDREFQFGLGLNRLNEGLPSNTGGVSTINIDDISPNAPNAPRVPSTDRTGSHAVGAGLDNQRQLSQAHLLEQLIGMQNAIESMEAPMEQSEETMSVFMNMLEADAGLGGEFENLS</sequence>
<feature type="compositionally biased region" description="Basic and acidic residues" evidence="7">
    <location>
        <begin position="27"/>
        <end position="37"/>
    </location>
</feature>
<evidence type="ECO:0000313" key="10">
    <source>
        <dbReference type="EMBL" id="CAH3160539.1"/>
    </source>
</evidence>
<keyword evidence="3" id="KW-0805">Transcription regulation</keyword>
<feature type="domain" description="PAS" evidence="8">
    <location>
        <begin position="115"/>
        <end position="179"/>
    </location>
</feature>
<feature type="compositionally biased region" description="Acidic residues" evidence="7">
    <location>
        <begin position="15"/>
        <end position="26"/>
    </location>
</feature>
<dbReference type="SUPFAM" id="SSF47459">
    <property type="entry name" value="HLH, helix-loop-helix DNA-binding domain"/>
    <property type="match status" value="1"/>
</dbReference>
<dbReference type="GO" id="GO:0005634">
    <property type="term" value="C:nucleus"/>
    <property type="evidence" value="ECO:0007669"/>
    <property type="project" value="UniProtKB-SubCell"/>
</dbReference>
<dbReference type="SMART" id="SM00086">
    <property type="entry name" value="PAC"/>
    <property type="match status" value="1"/>
</dbReference>
<dbReference type="SUPFAM" id="SSF55785">
    <property type="entry name" value="PYP-like sensor domain (PAS domain)"/>
    <property type="match status" value="2"/>
</dbReference>
<evidence type="ECO:0000256" key="5">
    <source>
        <dbReference type="ARBA" id="ARBA00023163"/>
    </source>
</evidence>
<dbReference type="CDD" id="cd19726">
    <property type="entry name" value="bHLH-PAS_cycle_like"/>
    <property type="match status" value="1"/>
</dbReference>
<keyword evidence="5" id="KW-0804">Transcription</keyword>
<protein>
    <recommendedName>
        <fullName evidence="12">Aryl hydrocarbon receptor nuclear translocator-like protein 1</fullName>
    </recommendedName>
</protein>
<dbReference type="PRINTS" id="PR00785">
    <property type="entry name" value="NCTRNSLOCATR"/>
</dbReference>
<evidence type="ECO:0000256" key="4">
    <source>
        <dbReference type="ARBA" id="ARBA00023125"/>
    </source>
</evidence>
<dbReference type="Pfam" id="PF14598">
    <property type="entry name" value="PAS_11"/>
    <property type="match status" value="1"/>
</dbReference>
<comment type="subcellular location">
    <subcellularLocation>
        <location evidence="1">Nucleus</location>
    </subcellularLocation>
</comment>
<evidence type="ECO:0000256" key="2">
    <source>
        <dbReference type="ARBA" id="ARBA00022737"/>
    </source>
</evidence>